<dbReference type="EMBL" id="FUIG01000013">
    <property type="protein sequence ID" value="SJM29023.1"/>
    <property type="molecule type" value="Genomic_DNA"/>
</dbReference>
<dbReference type="InterPro" id="IPR036249">
    <property type="entry name" value="Thioredoxin-like_sf"/>
</dbReference>
<sequence length="248" mass="27076">MAANELVVKLEEAVQAAIALDAPLNERMAVIANAVRSLSTTFAEAVDRMVQRLQDQRAGAMAPAPGDVMPPFLLPDENGRLVGLAEILQKGPAAISFQRGHWCPYCRLNAIGMAEVEKEITELGGQFVAIVPERRKFTTTLKEEAAASFPFLTDMDNGYALSLNLAIWVGTEMETLIGGAGWDVPSYQGNAAWFLPIPATFIVGTDGIITARYLDPDYRQRMEIDDLLAAIEQAREPQRLTSRLRATG</sequence>
<dbReference type="InterPro" id="IPR013766">
    <property type="entry name" value="Thioredoxin_domain"/>
</dbReference>
<dbReference type="GO" id="GO:0016491">
    <property type="term" value="F:oxidoreductase activity"/>
    <property type="evidence" value="ECO:0007669"/>
    <property type="project" value="InterPro"/>
</dbReference>
<evidence type="ECO:0000259" key="1">
    <source>
        <dbReference type="PROSITE" id="PS51352"/>
    </source>
</evidence>
<dbReference type="SUPFAM" id="SSF52833">
    <property type="entry name" value="Thioredoxin-like"/>
    <property type="match status" value="1"/>
</dbReference>
<dbReference type="RefSeq" id="WP_123146634.1">
    <property type="nucleotide sequence ID" value="NZ_FUIG01000013.1"/>
</dbReference>
<dbReference type="CDD" id="cd02970">
    <property type="entry name" value="PRX_like2"/>
    <property type="match status" value="1"/>
</dbReference>
<name>A0A2P9AD20_9HYPH</name>
<evidence type="ECO:0000313" key="2">
    <source>
        <dbReference type="EMBL" id="SJM29023.1"/>
    </source>
</evidence>
<accession>A0A2P9AD20</accession>
<gene>
    <name evidence="2" type="ORF">BQ8482_110953</name>
</gene>
<dbReference type="InterPro" id="IPR000866">
    <property type="entry name" value="AhpC/TSA"/>
</dbReference>
<protein>
    <submittedName>
        <fullName evidence="2">Peroxiredoxin</fullName>
    </submittedName>
</protein>
<dbReference type="PROSITE" id="PS51352">
    <property type="entry name" value="THIOREDOXIN_2"/>
    <property type="match status" value="1"/>
</dbReference>
<feature type="domain" description="Thioredoxin" evidence="1">
    <location>
        <begin position="63"/>
        <end position="236"/>
    </location>
</feature>
<dbReference type="Proteomes" id="UP000245698">
    <property type="component" value="Unassembled WGS sequence"/>
</dbReference>
<keyword evidence="3" id="KW-1185">Reference proteome</keyword>
<organism evidence="2 3">
    <name type="scientific">Mesorhizobium delmotii</name>
    <dbReference type="NCBI Taxonomy" id="1631247"/>
    <lineage>
        <taxon>Bacteria</taxon>
        <taxon>Pseudomonadati</taxon>
        <taxon>Pseudomonadota</taxon>
        <taxon>Alphaproteobacteria</taxon>
        <taxon>Hyphomicrobiales</taxon>
        <taxon>Phyllobacteriaceae</taxon>
        <taxon>Mesorhizobium</taxon>
    </lineage>
</organism>
<evidence type="ECO:0000313" key="3">
    <source>
        <dbReference type="Proteomes" id="UP000245698"/>
    </source>
</evidence>
<proteinExistence type="predicted"/>
<dbReference type="AlphaFoldDB" id="A0A2P9AD20"/>
<dbReference type="Pfam" id="PF00578">
    <property type="entry name" value="AhpC-TSA"/>
    <property type="match status" value="1"/>
</dbReference>
<reference evidence="3" key="1">
    <citation type="submission" date="2016-12" db="EMBL/GenBank/DDBJ databases">
        <authorList>
            <person name="Brunel B."/>
        </authorList>
    </citation>
    <scope>NUCLEOTIDE SEQUENCE [LARGE SCALE GENOMIC DNA]</scope>
</reference>
<dbReference type="GO" id="GO:0016209">
    <property type="term" value="F:antioxidant activity"/>
    <property type="evidence" value="ECO:0007669"/>
    <property type="project" value="InterPro"/>
</dbReference>
<dbReference type="Gene3D" id="3.40.30.10">
    <property type="entry name" value="Glutaredoxin"/>
    <property type="match status" value="1"/>
</dbReference>